<protein>
    <recommendedName>
        <fullName evidence="3">DUF4304 domain-containing protein</fullName>
    </recommendedName>
</protein>
<organism evidence="1 2">
    <name type="scientific">Kribbella hippodromi</name>
    <dbReference type="NCBI Taxonomy" id="434347"/>
    <lineage>
        <taxon>Bacteria</taxon>
        <taxon>Bacillati</taxon>
        <taxon>Actinomycetota</taxon>
        <taxon>Actinomycetes</taxon>
        <taxon>Propionibacteriales</taxon>
        <taxon>Kribbellaceae</taxon>
        <taxon>Kribbella</taxon>
    </lineage>
</organism>
<sequence length="227" mass="24880">MAGEVGADGPARGSMDGKVVGRAINSRVRPLLKAAGFDQFAGRCAWRRSEYTIEHVVFRSFSAYIADGIGCTTFSFTGELGVFYRCFDPVKVRPREYELTFRATLGKTLRQPIFNPYGSGQLQDRSDVWYVTDDGLNLEEAVEDAAVCLASQGIPFMDRLREPAKAFDLLLTETSNDSYDNFGALSMLLLGRPGSPNWHETAAAIGGLVLDDPTEAIRTAPVLLKKV</sequence>
<comment type="caution">
    <text evidence="1">The sequence shown here is derived from an EMBL/GenBank/DDBJ whole genome shotgun (WGS) entry which is preliminary data.</text>
</comment>
<name>A0ABP4NQF0_9ACTN</name>
<dbReference type="RefSeq" id="WP_344233410.1">
    <property type="nucleotide sequence ID" value="NZ_BAAAPH010000006.1"/>
</dbReference>
<accession>A0ABP4NQF0</accession>
<evidence type="ECO:0000313" key="2">
    <source>
        <dbReference type="Proteomes" id="UP001501705"/>
    </source>
</evidence>
<dbReference type="Proteomes" id="UP001501705">
    <property type="component" value="Unassembled WGS sequence"/>
</dbReference>
<proteinExistence type="predicted"/>
<reference evidence="2" key="1">
    <citation type="journal article" date="2019" name="Int. J. Syst. Evol. Microbiol.">
        <title>The Global Catalogue of Microorganisms (GCM) 10K type strain sequencing project: providing services to taxonomists for standard genome sequencing and annotation.</title>
        <authorList>
            <consortium name="The Broad Institute Genomics Platform"/>
            <consortium name="The Broad Institute Genome Sequencing Center for Infectious Disease"/>
            <person name="Wu L."/>
            <person name="Ma J."/>
        </authorList>
    </citation>
    <scope>NUCLEOTIDE SEQUENCE [LARGE SCALE GENOMIC DNA]</scope>
    <source>
        <strain evidence="2">JCM 15572</strain>
    </source>
</reference>
<dbReference type="EMBL" id="BAAAPH010000006">
    <property type="protein sequence ID" value="GAA1565763.1"/>
    <property type="molecule type" value="Genomic_DNA"/>
</dbReference>
<gene>
    <name evidence="1" type="ORF">GCM10009804_23030</name>
</gene>
<evidence type="ECO:0008006" key="3">
    <source>
        <dbReference type="Google" id="ProtNLM"/>
    </source>
</evidence>
<keyword evidence="2" id="KW-1185">Reference proteome</keyword>
<evidence type="ECO:0000313" key="1">
    <source>
        <dbReference type="EMBL" id="GAA1565763.1"/>
    </source>
</evidence>